<dbReference type="Proteomes" id="UP000247591">
    <property type="component" value="Unassembled WGS sequence"/>
</dbReference>
<reference evidence="2 3" key="1">
    <citation type="submission" date="2018-06" db="EMBL/GenBank/DDBJ databases">
        <title>Genomic Encyclopedia of Type Strains, Phase IV (KMG-IV): sequencing the most valuable type-strain genomes for metagenomic binning, comparative biology and taxonomic classification.</title>
        <authorList>
            <person name="Goeker M."/>
        </authorList>
    </citation>
    <scope>NUCLEOTIDE SEQUENCE [LARGE SCALE GENOMIC DNA]</scope>
    <source>
        <strain evidence="2 3">DSM 45521</strain>
    </source>
</reference>
<protein>
    <submittedName>
        <fullName evidence="2">Uncharacterized protein</fullName>
    </submittedName>
</protein>
<gene>
    <name evidence="2" type="ORF">DFR67_104311</name>
</gene>
<proteinExistence type="predicted"/>
<sequence length="125" mass="12820">MTVRRRLGAGLGIIAGLAIAAAGAGTAGAAPWGSTGVPDVGIERAQGEGLNACTVRVTNRGDRPATDVTVQVLPGWGPYAFGTLDPGESSVASTFDCGFSRRLLHVVTTSNGDANWSDNVLYFEL</sequence>
<evidence type="ECO:0000313" key="2">
    <source>
        <dbReference type="EMBL" id="PYE18729.1"/>
    </source>
</evidence>
<accession>A0A318RL16</accession>
<dbReference type="RefSeq" id="WP_170135203.1">
    <property type="nucleotide sequence ID" value="NZ_QJSP01000004.1"/>
</dbReference>
<feature type="chain" id="PRO_5016319749" evidence="1">
    <location>
        <begin position="30"/>
        <end position="125"/>
    </location>
</feature>
<feature type="signal peptide" evidence="1">
    <location>
        <begin position="1"/>
        <end position="29"/>
    </location>
</feature>
<keyword evidence="1" id="KW-0732">Signal</keyword>
<dbReference type="EMBL" id="QJSP01000004">
    <property type="protein sequence ID" value="PYE18729.1"/>
    <property type="molecule type" value="Genomic_DNA"/>
</dbReference>
<organism evidence="2 3">
    <name type="scientific">Williamsia limnetica</name>
    <dbReference type="NCBI Taxonomy" id="882452"/>
    <lineage>
        <taxon>Bacteria</taxon>
        <taxon>Bacillati</taxon>
        <taxon>Actinomycetota</taxon>
        <taxon>Actinomycetes</taxon>
        <taxon>Mycobacteriales</taxon>
        <taxon>Nocardiaceae</taxon>
        <taxon>Williamsia</taxon>
    </lineage>
</organism>
<evidence type="ECO:0000313" key="3">
    <source>
        <dbReference type="Proteomes" id="UP000247591"/>
    </source>
</evidence>
<comment type="caution">
    <text evidence="2">The sequence shown here is derived from an EMBL/GenBank/DDBJ whole genome shotgun (WGS) entry which is preliminary data.</text>
</comment>
<keyword evidence="3" id="KW-1185">Reference proteome</keyword>
<name>A0A318RL16_WILLI</name>
<dbReference type="AlphaFoldDB" id="A0A318RL16"/>
<evidence type="ECO:0000256" key="1">
    <source>
        <dbReference type="SAM" id="SignalP"/>
    </source>
</evidence>